<evidence type="ECO:0008006" key="5">
    <source>
        <dbReference type="Google" id="ProtNLM"/>
    </source>
</evidence>
<dbReference type="EMBL" id="JARJCW010000012">
    <property type="protein sequence ID" value="KAJ7218494.1"/>
    <property type="molecule type" value="Genomic_DNA"/>
</dbReference>
<accession>A0AAD6YFG8</accession>
<dbReference type="AlphaFoldDB" id="A0AAD6YFG8"/>
<dbReference type="PANTHER" id="PTHR10340">
    <property type="entry name" value="SPHINGOMYELIN PHOSPHODIESTERASE"/>
    <property type="match status" value="1"/>
</dbReference>
<reference evidence="3" key="1">
    <citation type="submission" date="2023-03" db="EMBL/GenBank/DDBJ databases">
        <title>Massive genome expansion in bonnet fungi (Mycena s.s.) driven by repeated elements and novel gene families across ecological guilds.</title>
        <authorList>
            <consortium name="Lawrence Berkeley National Laboratory"/>
            <person name="Harder C.B."/>
            <person name="Miyauchi S."/>
            <person name="Viragh M."/>
            <person name="Kuo A."/>
            <person name="Thoen E."/>
            <person name="Andreopoulos B."/>
            <person name="Lu D."/>
            <person name="Skrede I."/>
            <person name="Drula E."/>
            <person name="Henrissat B."/>
            <person name="Morin E."/>
            <person name="Kohler A."/>
            <person name="Barry K."/>
            <person name="LaButti K."/>
            <person name="Morin E."/>
            <person name="Salamov A."/>
            <person name="Lipzen A."/>
            <person name="Mereny Z."/>
            <person name="Hegedus B."/>
            <person name="Baldrian P."/>
            <person name="Stursova M."/>
            <person name="Weitz H."/>
            <person name="Taylor A."/>
            <person name="Grigoriev I.V."/>
            <person name="Nagy L.G."/>
            <person name="Martin F."/>
            <person name="Kauserud H."/>
        </authorList>
    </citation>
    <scope>NUCLEOTIDE SEQUENCE</scope>
    <source>
        <strain evidence="3">9144</strain>
    </source>
</reference>
<sequence>RVVHISDVHIDRMYTVGAEANCTKSICCREFDDSPAVPTVPAGPNGNVRCDSPVTLADLMLAEIERLRPGFSIFTWD</sequence>
<keyword evidence="2" id="KW-0325">Glycoprotein</keyword>
<feature type="non-terminal residue" evidence="3">
    <location>
        <position position="77"/>
    </location>
</feature>
<evidence type="ECO:0000313" key="3">
    <source>
        <dbReference type="EMBL" id="KAJ7218494.1"/>
    </source>
</evidence>
<organism evidence="3 4">
    <name type="scientific">Mycena pura</name>
    <dbReference type="NCBI Taxonomy" id="153505"/>
    <lineage>
        <taxon>Eukaryota</taxon>
        <taxon>Fungi</taxon>
        <taxon>Dikarya</taxon>
        <taxon>Basidiomycota</taxon>
        <taxon>Agaricomycotina</taxon>
        <taxon>Agaricomycetes</taxon>
        <taxon>Agaricomycetidae</taxon>
        <taxon>Agaricales</taxon>
        <taxon>Marasmiineae</taxon>
        <taxon>Mycenaceae</taxon>
        <taxon>Mycena</taxon>
    </lineage>
</organism>
<keyword evidence="4" id="KW-1185">Reference proteome</keyword>
<name>A0AAD6YFG8_9AGAR</name>
<dbReference type="Proteomes" id="UP001219525">
    <property type="component" value="Unassembled WGS sequence"/>
</dbReference>
<evidence type="ECO:0000256" key="1">
    <source>
        <dbReference type="ARBA" id="ARBA00022801"/>
    </source>
</evidence>
<gene>
    <name evidence="3" type="ORF">GGX14DRAFT_316595</name>
</gene>
<evidence type="ECO:0000256" key="2">
    <source>
        <dbReference type="ARBA" id="ARBA00023180"/>
    </source>
</evidence>
<dbReference type="GO" id="GO:0008081">
    <property type="term" value="F:phosphoric diester hydrolase activity"/>
    <property type="evidence" value="ECO:0007669"/>
    <property type="project" value="TreeGrafter"/>
</dbReference>
<evidence type="ECO:0000313" key="4">
    <source>
        <dbReference type="Proteomes" id="UP001219525"/>
    </source>
</evidence>
<protein>
    <recommendedName>
        <fullName evidence="5">Sphingomyelin phosphodiesterase</fullName>
    </recommendedName>
</protein>
<proteinExistence type="predicted"/>
<keyword evidence="1" id="KW-0378">Hydrolase</keyword>
<dbReference type="PANTHER" id="PTHR10340:SF34">
    <property type="entry name" value="SPHINGOMYELIN PHOSPHODIESTERASE"/>
    <property type="match status" value="1"/>
</dbReference>
<feature type="non-terminal residue" evidence="3">
    <location>
        <position position="1"/>
    </location>
</feature>
<dbReference type="GO" id="GO:0005615">
    <property type="term" value="C:extracellular space"/>
    <property type="evidence" value="ECO:0007669"/>
    <property type="project" value="TreeGrafter"/>
</dbReference>
<comment type="caution">
    <text evidence="3">The sequence shown here is derived from an EMBL/GenBank/DDBJ whole genome shotgun (WGS) entry which is preliminary data.</text>
</comment>